<evidence type="ECO:0000313" key="2">
    <source>
        <dbReference type="Proteomes" id="UP000078560"/>
    </source>
</evidence>
<dbReference type="AlphaFoldDB" id="A0A1A8VVQ5"/>
<dbReference type="Proteomes" id="UP000078560">
    <property type="component" value="Unassembled WGS sequence"/>
</dbReference>
<organism evidence="1 2">
    <name type="scientific">Plasmodium ovale curtisi</name>
    <dbReference type="NCBI Taxonomy" id="864141"/>
    <lineage>
        <taxon>Eukaryota</taxon>
        <taxon>Sar</taxon>
        <taxon>Alveolata</taxon>
        <taxon>Apicomplexa</taxon>
        <taxon>Aconoidasida</taxon>
        <taxon>Haemosporida</taxon>
        <taxon>Plasmodiidae</taxon>
        <taxon>Plasmodium</taxon>
        <taxon>Plasmodium (Plasmodium)</taxon>
    </lineage>
</organism>
<gene>
    <name evidence="1" type="ORF">POVCU2_0026810</name>
</gene>
<accession>A0A1A8VVQ5</accession>
<feature type="non-terminal residue" evidence="1">
    <location>
        <position position="1"/>
    </location>
</feature>
<name>A0A1A8VVQ5_PLAOA</name>
<reference evidence="2" key="1">
    <citation type="submission" date="2016-05" db="EMBL/GenBank/DDBJ databases">
        <authorList>
            <person name="Naeem Raeece"/>
        </authorList>
    </citation>
    <scope>NUCLEOTIDE SEQUENCE [LARGE SCALE GENOMIC DNA]</scope>
</reference>
<proteinExistence type="predicted"/>
<dbReference type="EMBL" id="FLQU01000368">
    <property type="protein sequence ID" value="SBS84579.1"/>
    <property type="molecule type" value="Genomic_DNA"/>
</dbReference>
<evidence type="ECO:0000313" key="1">
    <source>
        <dbReference type="EMBL" id="SBS84579.1"/>
    </source>
</evidence>
<sequence>SLSRFVITHYTSYPYKCTCEAKAKQTQEVHSTTQVLTHLRREMETQVDKSFLLEHVDEEPTKGSVDFFNKSETLDDYLRFYASQHAYPAPIHDNLDPLQGNLNLEHATSCVKPHAHDFLQFDDINDDAFHKPVGSAPCSSNSSDESINTRQGDTLNFAKDFKLGLSVGGETADEITKEEDSSFPGNDEEMIFHSQGDFNSPTAEGQKWGPATSGELPNLSGNYPGEKSDLIHECALTNDFFETIENINTKVLEKYNNLKDVSERLIDVINRSDFEKRISNLLHLSDDNSELIDKFKKKSEDCIRKCRKFETTSENLIGECIDTLATSSICYGEWVCLHASEMDPIYKLVDDLQLFVQANR</sequence>
<protein>
    <submittedName>
        <fullName evidence="1">Uncharacterized protein</fullName>
    </submittedName>
</protein>